<dbReference type="AlphaFoldDB" id="A0A212TBF5"/>
<accession>A0A212TBF5</accession>
<evidence type="ECO:0000313" key="1">
    <source>
        <dbReference type="EMBL" id="SNC63335.1"/>
    </source>
</evidence>
<protein>
    <submittedName>
        <fullName evidence="1">Uncharacterized protein</fullName>
    </submittedName>
</protein>
<dbReference type="Proteomes" id="UP000198122">
    <property type="component" value="Unassembled WGS sequence"/>
</dbReference>
<evidence type="ECO:0000313" key="2">
    <source>
        <dbReference type="Proteomes" id="UP000198122"/>
    </source>
</evidence>
<dbReference type="OrthoDB" id="5149446at2"/>
<organism evidence="1 2">
    <name type="scientific">Kytococcus aerolatus</name>
    <dbReference type="NCBI Taxonomy" id="592308"/>
    <lineage>
        <taxon>Bacteria</taxon>
        <taxon>Bacillati</taxon>
        <taxon>Actinomycetota</taxon>
        <taxon>Actinomycetes</taxon>
        <taxon>Micrococcales</taxon>
        <taxon>Kytococcaceae</taxon>
        <taxon>Kytococcus</taxon>
    </lineage>
</organism>
<keyword evidence="2" id="KW-1185">Reference proteome</keyword>
<dbReference type="RefSeq" id="WP_088817810.1">
    <property type="nucleotide sequence ID" value="NZ_FYEZ01000001.1"/>
</dbReference>
<gene>
    <name evidence="1" type="ORF">SAMN05445756_0885</name>
</gene>
<proteinExistence type="predicted"/>
<name>A0A212TBF5_9MICO</name>
<sequence length="109" mass="12393">MPSYRVLAEVMAVRGETRPTDVLSIARDVVSRTHLVEKVSLDMPRGVPVVTVRCVVPESNDDAEDHEAFDLAQRYLVAMSEFVDMRRVEVRRRVKGRFEPIARPRGADD</sequence>
<dbReference type="EMBL" id="FYEZ01000001">
    <property type="protein sequence ID" value="SNC63335.1"/>
    <property type="molecule type" value="Genomic_DNA"/>
</dbReference>
<reference evidence="1 2" key="1">
    <citation type="submission" date="2017-06" db="EMBL/GenBank/DDBJ databases">
        <authorList>
            <person name="Kim H.J."/>
            <person name="Triplett B.A."/>
        </authorList>
    </citation>
    <scope>NUCLEOTIDE SEQUENCE [LARGE SCALE GENOMIC DNA]</scope>
    <source>
        <strain evidence="1 2">DSM 22179</strain>
    </source>
</reference>